<reference evidence="7" key="1">
    <citation type="submission" date="2020-12" db="EMBL/GenBank/DDBJ databases">
        <title>The genome sequence of Inhella sp. 1Y17.</title>
        <authorList>
            <person name="Liu Y."/>
        </authorList>
    </citation>
    <scope>NUCLEOTIDE SEQUENCE</scope>
    <source>
        <strain evidence="7">1Y17</strain>
    </source>
</reference>
<sequence>MDAGLYGLFLLSSAALILVPGPAQALVLARTLEGGTRAGIWTAVGLNLGTLVHATLAGLGLSALLARSELAFALLKGAGAAYLLWMGLALWRSRPAHSTAAGPAAPQATALRLLLQGLLNGLLNPKVALFFLAFLPPFLDALRGPLWLQCLLLGGTLALLDTLYESALAALVGRARPPWQRLQRGGNRVAGLVLIGLGLRLAVQQR</sequence>
<evidence type="ECO:0000256" key="2">
    <source>
        <dbReference type="ARBA" id="ARBA00022475"/>
    </source>
</evidence>
<evidence type="ECO:0000256" key="4">
    <source>
        <dbReference type="ARBA" id="ARBA00022989"/>
    </source>
</evidence>
<name>A0A931J6I4_9BURK</name>
<organism evidence="7 8">
    <name type="scientific">Inhella proteolytica</name>
    <dbReference type="NCBI Taxonomy" id="2795029"/>
    <lineage>
        <taxon>Bacteria</taxon>
        <taxon>Pseudomonadati</taxon>
        <taxon>Pseudomonadota</taxon>
        <taxon>Betaproteobacteria</taxon>
        <taxon>Burkholderiales</taxon>
        <taxon>Sphaerotilaceae</taxon>
        <taxon>Inhella</taxon>
    </lineage>
</organism>
<dbReference type="EMBL" id="JAEDAK010000018">
    <property type="protein sequence ID" value="MBH9579145.1"/>
    <property type="molecule type" value="Genomic_DNA"/>
</dbReference>
<protein>
    <submittedName>
        <fullName evidence="7">LysE family translocator</fullName>
    </submittedName>
</protein>
<feature type="transmembrane region" description="Helical" evidence="6">
    <location>
        <begin position="146"/>
        <end position="173"/>
    </location>
</feature>
<keyword evidence="4 6" id="KW-1133">Transmembrane helix</keyword>
<evidence type="ECO:0000256" key="1">
    <source>
        <dbReference type="ARBA" id="ARBA00004651"/>
    </source>
</evidence>
<dbReference type="Proteomes" id="UP000613266">
    <property type="component" value="Unassembled WGS sequence"/>
</dbReference>
<feature type="transmembrane region" description="Helical" evidence="6">
    <location>
        <begin position="41"/>
        <end position="66"/>
    </location>
</feature>
<keyword evidence="2" id="KW-1003">Cell membrane</keyword>
<evidence type="ECO:0000256" key="6">
    <source>
        <dbReference type="SAM" id="Phobius"/>
    </source>
</evidence>
<evidence type="ECO:0000313" key="8">
    <source>
        <dbReference type="Proteomes" id="UP000613266"/>
    </source>
</evidence>
<gene>
    <name evidence="7" type="ORF">I7X39_19810</name>
</gene>
<evidence type="ECO:0000256" key="3">
    <source>
        <dbReference type="ARBA" id="ARBA00022692"/>
    </source>
</evidence>
<keyword evidence="3 6" id="KW-0812">Transmembrane</keyword>
<keyword evidence="5 6" id="KW-0472">Membrane</keyword>
<dbReference type="InterPro" id="IPR001123">
    <property type="entry name" value="LeuE-type"/>
</dbReference>
<dbReference type="GO" id="GO:0005886">
    <property type="term" value="C:plasma membrane"/>
    <property type="evidence" value="ECO:0007669"/>
    <property type="project" value="UniProtKB-SubCell"/>
</dbReference>
<dbReference type="PIRSF" id="PIRSF006324">
    <property type="entry name" value="LeuE"/>
    <property type="match status" value="1"/>
</dbReference>
<comment type="subcellular location">
    <subcellularLocation>
        <location evidence="1">Cell membrane</location>
        <topology evidence="1">Multi-pass membrane protein</topology>
    </subcellularLocation>
</comment>
<dbReference type="AlphaFoldDB" id="A0A931J6I4"/>
<proteinExistence type="predicted"/>
<dbReference type="Pfam" id="PF01810">
    <property type="entry name" value="LysE"/>
    <property type="match status" value="1"/>
</dbReference>
<feature type="transmembrane region" description="Helical" evidence="6">
    <location>
        <begin position="73"/>
        <end position="93"/>
    </location>
</feature>
<dbReference type="GO" id="GO:0015171">
    <property type="term" value="F:amino acid transmembrane transporter activity"/>
    <property type="evidence" value="ECO:0007669"/>
    <property type="project" value="TreeGrafter"/>
</dbReference>
<keyword evidence="8" id="KW-1185">Reference proteome</keyword>
<feature type="transmembrane region" description="Helical" evidence="6">
    <location>
        <begin position="113"/>
        <end position="134"/>
    </location>
</feature>
<feature type="transmembrane region" description="Helical" evidence="6">
    <location>
        <begin position="185"/>
        <end position="203"/>
    </location>
</feature>
<dbReference type="PANTHER" id="PTHR30086:SF20">
    <property type="entry name" value="ARGININE EXPORTER PROTEIN ARGO-RELATED"/>
    <property type="match status" value="1"/>
</dbReference>
<dbReference type="RefSeq" id="WP_198112913.1">
    <property type="nucleotide sequence ID" value="NZ_JAEDAK010000018.1"/>
</dbReference>
<evidence type="ECO:0000256" key="5">
    <source>
        <dbReference type="ARBA" id="ARBA00023136"/>
    </source>
</evidence>
<dbReference type="PANTHER" id="PTHR30086">
    <property type="entry name" value="ARGININE EXPORTER PROTEIN ARGO"/>
    <property type="match status" value="1"/>
</dbReference>
<evidence type="ECO:0000313" key="7">
    <source>
        <dbReference type="EMBL" id="MBH9579145.1"/>
    </source>
</evidence>
<comment type="caution">
    <text evidence="7">The sequence shown here is derived from an EMBL/GenBank/DDBJ whole genome shotgun (WGS) entry which is preliminary data.</text>
</comment>
<accession>A0A931J6I4</accession>